<reference evidence="14" key="1">
    <citation type="submission" date="2025-08" db="UniProtKB">
        <authorList>
            <consortium name="RefSeq"/>
        </authorList>
    </citation>
    <scope>IDENTIFICATION</scope>
    <source>
        <tissue evidence="14">Sperm</tissue>
    </source>
</reference>
<protein>
    <recommendedName>
        <fullName evidence="3">RNA 3'-terminal phosphate cyclase</fullName>
        <ecNumber evidence="2">6.5.1.4</ecNumber>
    </recommendedName>
    <alternativeName>
        <fullName evidence="7">RNA terminal phosphate cyclase domain-containing protein 1</fullName>
    </alternativeName>
</protein>
<keyword evidence="5 10" id="KW-0547">Nucleotide-binding</keyword>
<dbReference type="InterPro" id="IPR017770">
    <property type="entry name" value="RNA3'_term_phos_cyc_type_1"/>
</dbReference>
<keyword evidence="4" id="KW-0436">Ligase</keyword>
<dbReference type="InterPro" id="IPR036553">
    <property type="entry name" value="RPTC_insert"/>
</dbReference>
<dbReference type="SUPFAM" id="SSF52913">
    <property type="entry name" value="RNA 3'-terminal phosphate cyclase, RPTC, insert domain"/>
    <property type="match status" value="1"/>
</dbReference>
<evidence type="ECO:0000256" key="1">
    <source>
        <dbReference type="ARBA" id="ARBA00009206"/>
    </source>
</evidence>
<dbReference type="Gene3D" id="3.65.10.20">
    <property type="entry name" value="RNA 3'-terminal phosphate cyclase domain"/>
    <property type="match status" value="1"/>
</dbReference>
<dbReference type="PIRSF" id="PIRSF005378">
    <property type="entry name" value="RNA3'_term_phos_cycl_euk"/>
    <property type="match status" value="1"/>
</dbReference>
<dbReference type="PANTHER" id="PTHR11096">
    <property type="entry name" value="RNA 3' TERMINAL PHOSPHATE CYCLASE"/>
    <property type="match status" value="1"/>
</dbReference>
<evidence type="ECO:0000256" key="3">
    <source>
        <dbReference type="ARBA" id="ARBA00021428"/>
    </source>
</evidence>
<accession>A0AAJ7U680</accession>
<dbReference type="GO" id="GO:0006396">
    <property type="term" value="P:RNA processing"/>
    <property type="evidence" value="ECO:0007669"/>
    <property type="project" value="InterPro"/>
</dbReference>
<evidence type="ECO:0000256" key="7">
    <source>
        <dbReference type="ARBA" id="ARBA00032543"/>
    </source>
</evidence>
<comment type="similarity">
    <text evidence="1">Belongs to the RNA 3'-terminal cyclase family. Type 1 subfamily.</text>
</comment>
<dbReference type="EC" id="6.5.1.4" evidence="2"/>
<organism evidence="13 14">
    <name type="scientific">Petromyzon marinus</name>
    <name type="common">Sea lamprey</name>
    <dbReference type="NCBI Taxonomy" id="7757"/>
    <lineage>
        <taxon>Eukaryota</taxon>
        <taxon>Metazoa</taxon>
        <taxon>Chordata</taxon>
        <taxon>Craniata</taxon>
        <taxon>Vertebrata</taxon>
        <taxon>Cyclostomata</taxon>
        <taxon>Hyperoartia</taxon>
        <taxon>Petromyzontiformes</taxon>
        <taxon>Petromyzontidae</taxon>
        <taxon>Petromyzon</taxon>
    </lineage>
</organism>
<dbReference type="InterPro" id="IPR000228">
    <property type="entry name" value="RNA3'_term_phos_cyc"/>
</dbReference>
<dbReference type="InterPro" id="IPR013792">
    <property type="entry name" value="RNA3'P_cycl/enolpyr_Trfase_a/b"/>
</dbReference>
<evidence type="ECO:0000256" key="5">
    <source>
        <dbReference type="ARBA" id="ARBA00022741"/>
    </source>
</evidence>
<evidence type="ECO:0000313" key="14">
    <source>
        <dbReference type="RefSeq" id="XP_032829919.1"/>
    </source>
</evidence>
<dbReference type="Pfam" id="PF05189">
    <property type="entry name" value="RTC_insert"/>
    <property type="match status" value="1"/>
</dbReference>
<keyword evidence="13" id="KW-1185">Reference proteome</keyword>
<comment type="function">
    <text evidence="8">Catalyzes the conversion of 3'-phosphate to a 2',3'-cyclic phosphodiester at the end of RNA. The mechanism of action of the enzyme occurs in 3 steps: (A) adenylation of the enzyme by ATP; (B) transfer of adenylate to an RNA-N3'P to produce RNA-N3'PP5'A; (C) and attack of the adjacent 2'-hydroxyl on the 3'-phosphorus in the diester linkage to produce the cyclic end product. Likely functions in some aspects of cellular RNA processing. Function plays an important role in regulating axon regeneration by inhibiting central nervous system (CNS) axon regeneration following optic nerve injury.</text>
</comment>
<evidence type="ECO:0000256" key="9">
    <source>
        <dbReference type="PIRSR" id="PIRSR005378-1"/>
    </source>
</evidence>
<evidence type="ECO:0000256" key="4">
    <source>
        <dbReference type="ARBA" id="ARBA00022598"/>
    </source>
</evidence>
<dbReference type="HAMAP" id="MF_00200">
    <property type="entry name" value="RTC"/>
    <property type="match status" value="1"/>
</dbReference>
<dbReference type="SUPFAM" id="SSF55205">
    <property type="entry name" value="EPT/RTPC-like"/>
    <property type="match status" value="2"/>
</dbReference>
<dbReference type="InterPro" id="IPR020719">
    <property type="entry name" value="RNA3'_term_phos_cycl-like_CS"/>
</dbReference>
<evidence type="ECO:0000259" key="12">
    <source>
        <dbReference type="Pfam" id="PF05189"/>
    </source>
</evidence>
<dbReference type="KEGG" id="pmrn:116953639"/>
<dbReference type="RefSeq" id="XP_032829919.1">
    <property type="nucleotide sequence ID" value="XM_032974028.1"/>
</dbReference>
<evidence type="ECO:0000256" key="8">
    <source>
        <dbReference type="ARBA" id="ARBA00045867"/>
    </source>
</evidence>
<gene>
    <name evidence="14" type="primary">RTCA</name>
</gene>
<dbReference type="PROSITE" id="PS01287">
    <property type="entry name" value="RTC"/>
    <property type="match status" value="1"/>
</dbReference>
<feature type="binding site" evidence="10">
    <location>
        <position position="105"/>
    </location>
    <ligand>
        <name>ATP</name>
        <dbReference type="ChEBI" id="CHEBI:30616"/>
    </ligand>
</feature>
<evidence type="ECO:0000256" key="2">
    <source>
        <dbReference type="ARBA" id="ARBA00012725"/>
    </source>
</evidence>
<dbReference type="GO" id="GO:0005524">
    <property type="term" value="F:ATP binding"/>
    <property type="evidence" value="ECO:0007669"/>
    <property type="project" value="UniProtKB-KW"/>
</dbReference>
<dbReference type="PANTHER" id="PTHR11096:SF0">
    <property type="entry name" value="RNA 3'-TERMINAL PHOSPHATE CYCLASE"/>
    <property type="match status" value="1"/>
</dbReference>
<evidence type="ECO:0000256" key="10">
    <source>
        <dbReference type="PIRSR" id="PIRSR005378-2"/>
    </source>
</evidence>
<feature type="binding site" evidence="10">
    <location>
        <begin position="295"/>
        <end position="299"/>
    </location>
    <ligand>
        <name>ATP</name>
        <dbReference type="ChEBI" id="CHEBI:30616"/>
    </ligand>
</feature>
<name>A0AAJ7U680_PETMA</name>
<dbReference type="GO" id="GO:0005634">
    <property type="term" value="C:nucleus"/>
    <property type="evidence" value="ECO:0007669"/>
    <property type="project" value="TreeGrafter"/>
</dbReference>
<proteinExistence type="inferred from homology"/>
<dbReference type="InterPro" id="IPR023797">
    <property type="entry name" value="RNA3'_phos_cyclase_dom"/>
</dbReference>
<feature type="active site" description="Tele-AMP-histidine intermediate" evidence="9">
    <location>
        <position position="321"/>
    </location>
</feature>
<dbReference type="FunFam" id="3.30.360.20:FF:000002">
    <property type="entry name" value="RNA terminal phosphate cyclase-like 1"/>
    <property type="match status" value="1"/>
</dbReference>
<sequence>MSEREPMHVDGDTLEGGGQILRVSSALSCILGKPIHLTKIRAGRPKPGLRPQHLMGLSTLRDLCGGRLVGAEINSCEVTLYPGQIQGGSHRADTQTAGSVCLMVQSTLPCILFAARPSALTLRGGTNVSHAPQIDYTTTVFKPFAEKFGIKFDCDVRIRGYEPKGGGELVLSTAPVRNLEPITVTERGDITKIYGRAYVAGVLPIKMAKDAAATALRKLKQEFRDINVNISAVQEPRQGAFGNGNGIIVFAETSTGCIFAGDALGRRGVTPEQLGTNAAEMLLSNIRHGGCVDEHLQDQIIIFMALAKGTSRVLTGPITLHTQTAIHFSEAMTPARFTVSKTESQLPNADAYIIECQGMGASNPNI</sequence>
<evidence type="ECO:0000259" key="11">
    <source>
        <dbReference type="Pfam" id="PF01137"/>
    </source>
</evidence>
<dbReference type="Proteomes" id="UP001318040">
    <property type="component" value="Chromosome 3"/>
</dbReference>
<dbReference type="CTD" id="8634"/>
<keyword evidence="10" id="KW-0067">ATP-binding</keyword>
<dbReference type="InterPro" id="IPR037136">
    <property type="entry name" value="RNA3'_phos_cyclase_dom_sf"/>
</dbReference>
<dbReference type="NCBIfam" id="TIGR03399">
    <property type="entry name" value="RNA_3prim_cycl"/>
    <property type="match status" value="1"/>
</dbReference>
<comment type="catalytic activity">
    <reaction evidence="6">
        <text>a 3'-end 3'-phospho-ribonucleotide-RNA + ATP = a 3'-end 2',3'-cyclophospho-ribonucleotide-RNA + AMP + diphosphate</text>
        <dbReference type="Rhea" id="RHEA:23976"/>
        <dbReference type="Rhea" id="RHEA-COMP:10463"/>
        <dbReference type="Rhea" id="RHEA-COMP:10464"/>
        <dbReference type="ChEBI" id="CHEBI:30616"/>
        <dbReference type="ChEBI" id="CHEBI:33019"/>
        <dbReference type="ChEBI" id="CHEBI:83062"/>
        <dbReference type="ChEBI" id="CHEBI:83064"/>
        <dbReference type="ChEBI" id="CHEBI:456215"/>
        <dbReference type="EC" id="6.5.1.4"/>
    </reaction>
</comment>
<dbReference type="AlphaFoldDB" id="A0AAJ7U680"/>
<feature type="domain" description="RNA 3'-terminal phosphate cyclase" evidence="11">
    <location>
        <begin position="14"/>
        <end position="339"/>
    </location>
</feature>
<feature type="domain" description="RNA 3'-terminal phosphate cyclase insert" evidence="12">
    <location>
        <begin position="185"/>
        <end position="286"/>
    </location>
</feature>
<evidence type="ECO:0000256" key="6">
    <source>
        <dbReference type="ARBA" id="ARBA00024481"/>
    </source>
</evidence>
<dbReference type="GO" id="GO:0003963">
    <property type="term" value="F:RNA-3'-phosphate cyclase activity"/>
    <property type="evidence" value="ECO:0007669"/>
    <property type="project" value="UniProtKB-EC"/>
</dbReference>
<evidence type="ECO:0000313" key="13">
    <source>
        <dbReference type="Proteomes" id="UP001318040"/>
    </source>
</evidence>
<dbReference type="Pfam" id="PF01137">
    <property type="entry name" value="RTC"/>
    <property type="match status" value="1"/>
</dbReference>
<dbReference type="Gene3D" id="3.30.360.20">
    <property type="entry name" value="RNA 3'-terminal phosphate cyclase, insert domain"/>
    <property type="match status" value="1"/>
</dbReference>
<dbReference type="InterPro" id="IPR013791">
    <property type="entry name" value="RNA3'-term_phos_cycl_insert"/>
</dbReference>